<dbReference type="CDD" id="cd02440">
    <property type="entry name" value="AdoMet_MTases"/>
    <property type="match status" value="1"/>
</dbReference>
<dbReference type="AlphaFoldDB" id="W5TSG2"/>
<evidence type="ECO:0000313" key="1">
    <source>
        <dbReference type="EMBL" id="AHH20146.1"/>
    </source>
</evidence>
<organism evidence="1 2">
    <name type="scientific">Nocardia nova SH22a</name>
    <dbReference type="NCBI Taxonomy" id="1415166"/>
    <lineage>
        <taxon>Bacteria</taxon>
        <taxon>Bacillati</taxon>
        <taxon>Actinomycetota</taxon>
        <taxon>Actinomycetes</taxon>
        <taxon>Mycobacteriales</taxon>
        <taxon>Nocardiaceae</taxon>
        <taxon>Nocardia</taxon>
    </lineage>
</organism>
<dbReference type="GO" id="GO:0008168">
    <property type="term" value="F:methyltransferase activity"/>
    <property type="evidence" value="ECO:0007669"/>
    <property type="project" value="UniProtKB-KW"/>
</dbReference>
<dbReference type="SUPFAM" id="SSF53335">
    <property type="entry name" value="S-adenosyl-L-methionine-dependent methyltransferases"/>
    <property type="match status" value="1"/>
</dbReference>
<dbReference type="InterPro" id="IPR006764">
    <property type="entry name" value="SAM_dep_MeTrfase_SAV2177_type"/>
</dbReference>
<sequence>MNPVQPLLPDWAADDIDPQIPSPARVYDYLLGGFANFEVDRSVAARMIEIIPEVPRTARANRAFLQRAVGFLAAAGVDQFLDLGSGIPTAGNVHEIAQQVRPETRIVYVDIDPVAVTMSRKLLSGNPFANAVHGDFTDVDRVLRHPQVRELIDFDRPVAVLMVSMLHFVHDDDLAAAMFDRLRATIAPGSYVALSHLTAEGPPEQMDRMLAVTESVTGRGDRLRTRAEILDLLGELELVEPGLAYLARWRPDPDEAQPEIRPLDGYAAVARKR</sequence>
<keyword evidence="2" id="KW-1185">Reference proteome</keyword>
<dbReference type="Gene3D" id="3.40.50.150">
    <property type="entry name" value="Vaccinia Virus protein VP39"/>
    <property type="match status" value="1"/>
</dbReference>
<dbReference type="STRING" id="1415166.NONO_c53660"/>
<dbReference type="PATRIC" id="fig|1415166.3.peg.5534"/>
<dbReference type="EMBL" id="CP006850">
    <property type="protein sequence ID" value="AHH20146.1"/>
    <property type="molecule type" value="Genomic_DNA"/>
</dbReference>
<dbReference type="Proteomes" id="UP000019150">
    <property type="component" value="Chromosome"/>
</dbReference>
<dbReference type="Pfam" id="PF04672">
    <property type="entry name" value="Methyltransf_19"/>
    <property type="match status" value="1"/>
</dbReference>
<accession>W5TSG2</accession>
<dbReference type="OrthoDB" id="4134439at2"/>
<protein>
    <submittedName>
        <fullName evidence="1">Putative S-adenosyl-L-methionine dependent methyltransferase</fullName>
    </submittedName>
</protein>
<evidence type="ECO:0000313" key="2">
    <source>
        <dbReference type="Proteomes" id="UP000019150"/>
    </source>
</evidence>
<gene>
    <name evidence="1" type="ORF">NONO_c53660</name>
</gene>
<proteinExistence type="predicted"/>
<dbReference type="InterPro" id="IPR029063">
    <property type="entry name" value="SAM-dependent_MTases_sf"/>
</dbReference>
<name>W5TSG2_9NOCA</name>
<dbReference type="GO" id="GO:0032259">
    <property type="term" value="P:methylation"/>
    <property type="evidence" value="ECO:0007669"/>
    <property type="project" value="UniProtKB-KW"/>
</dbReference>
<dbReference type="KEGG" id="nno:NONO_c53660"/>
<dbReference type="HOGENOM" id="CLU_067079_1_0_11"/>
<keyword evidence="1" id="KW-0489">Methyltransferase</keyword>
<reference evidence="1 2" key="1">
    <citation type="journal article" date="2014" name="Appl. Environ. Microbiol.">
        <title>Insights into the Microbial Degradation of Rubber and Gutta-Percha by Analysis of the Complete Genome of Nocardia nova SH22a.</title>
        <authorList>
            <person name="Luo Q."/>
            <person name="Hiessl S."/>
            <person name="Poehlein A."/>
            <person name="Daniel R."/>
            <person name="Steinbuchel A."/>
        </authorList>
    </citation>
    <scope>NUCLEOTIDE SEQUENCE [LARGE SCALE GENOMIC DNA]</scope>
    <source>
        <strain evidence="1">SH22a</strain>
    </source>
</reference>
<dbReference type="eggNOG" id="COG2890">
    <property type="taxonomic scope" value="Bacteria"/>
</dbReference>
<dbReference type="PIRSF" id="PIRSF017393">
    <property type="entry name" value="MTase_SAV2177"/>
    <property type="match status" value="1"/>
</dbReference>
<keyword evidence="1" id="KW-0808">Transferase</keyword>